<dbReference type="Proteomes" id="UP000077266">
    <property type="component" value="Unassembled WGS sequence"/>
</dbReference>
<feature type="region of interest" description="Disordered" evidence="5">
    <location>
        <begin position="17"/>
        <end position="232"/>
    </location>
</feature>
<feature type="region of interest" description="Disordered" evidence="5">
    <location>
        <begin position="351"/>
        <end position="415"/>
    </location>
</feature>
<feature type="compositionally biased region" description="Gly residues" evidence="5">
    <location>
        <begin position="84"/>
        <end position="94"/>
    </location>
</feature>
<evidence type="ECO:0000256" key="6">
    <source>
        <dbReference type="SAM" id="Phobius"/>
    </source>
</evidence>
<dbReference type="OrthoDB" id="10662906at2759"/>
<accession>A0A165F2V8</accession>
<evidence type="ECO:0000313" key="8">
    <source>
        <dbReference type="Proteomes" id="UP000077266"/>
    </source>
</evidence>
<evidence type="ECO:0000256" key="5">
    <source>
        <dbReference type="SAM" id="MobiDB-lite"/>
    </source>
</evidence>
<gene>
    <name evidence="7" type="ORF">EXIGLDRAFT_722876</name>
</gene>
<evidence type="ECO:0000256" key="3">
    <source>
        <dbReference type="ARBA" id="ARBA00022989"/>
    </source>
</evidence>
<feature type="transmembrane region" description="Helical" evidence="6">
    <location>
        <begin position="235"/>
        <end position="260"/>
    </location>
</feature>
<evidence type="ECO:0000256" key="2">
    <source>
        <dbReference type="ARBA" id="ARBA00022692"/>
    </source>
</evidence>
<proteinExistence type="predicted"/>
<dbReference type="AlphaFoldDB" id="A0A165F2V8"/>
<evidence type="ECO:0000256" key="4">
    <source>
        <dbReference type="ARBA" id="ARBA00023136"/>
    </source>
</evidence>
<dbReference type="STRING" id="1314781.A0A165F2V8"/>
<feature type="compositionally biased region" description="Low complexity" evidence="5">
    <location>
        <begin position="386"/>
        <end position="415"/>
    </location>
</feature>
<dbReference type="InParanoid" id="A0A165F2V8"/>
<name>A0A165F2V8_EXIGL</name>
<evidence type="ECO:0000256" key="1">
    <source>
        <dbReference type="ARBA" id="ARBA00004167"/>
    </source>
</evidence>
<dbReference type="GO" id="GO:0016020">
    <property type="term" value="C:membrane"/>
    <property type="evidence" value="ECO:0007669"/>
    <property type="project" value="UniProtKB-SubCell"/>
</dbReference>
<feature type="compositionally biased region" description="Low complexity" evidence="5">
    <location>
        <begin position="113"/>
        <end position="134"/>
    </location>
</feature>
<dbReference type="EMBL" id="KV426104">
    <property type="protein sequence ID" value="KZV88262.1"/>
    <property type="molecule type" value="Genomic_DNA"/>
</dbReference>
<keyword evidence="4 6" id="KW-0472">Membrane</keyword>
<evidence type="ECO:0000313" key="7">
    <source>
        <dbReference type="EMBL" id="KZV88262.1"/>
    </source>
</evidence>
<dbReference type="PANTHER" id="PTHR15549">
    <property type="entry name" value="PAIRED IMMUNOGLOBULIN-LIKE TYPE 2 RECEPTOR"/>
    <property type="match status" value="1"/>
</dbReference>
<feature type="compositionally biased region" description="Low complexity" evidence="5">
    <location>
        <begin position="60"/>
        <end position="83"/>
    </location>
</feature>
<keyword evidence="2 6" id="KW-0812">Transmembrane</keyword>
<reference evidence="7 8" key="1">
    <citation type="journal article" date="2016" name="Mol. Biol. Evol.">
        <title>Comparative Genomics of Early-Diverging Mushroom-Forming Fungi Provides Insights into the Origins of Lignocellulose Decay Capabilities.</title>
        <authorList>
            <person name="Nagy L.G."/>
            <person name="Riley R."/>
            <person name="Tritt A."/>
            <person name="Adam C."/>
            <person name="Daum C."/>
            <person name="Floudas D."/>
            <person name="Sun H."/>
            <person name="Yadav J.S."/>
            <person name="Pangilinan J."/>
            <person name="Larsson K.H."/>
            <person name="Matsuura K."/>
            <person name="Barry K."/>
            <person name="Labutti K."/>
            <person name="Kuo R."/>
            <person name="Ohm R.A."/>
            <person name="Bhattacharya S.S."/>
            <person name="Shirouzu T."/>
            <person name="Yoshinaga Y."/>
            <person name="Martin F.M."/>
            <person name="Grigoriev I.V."/>
            <person name="Hibbett D.S."/>
        </authorList>
    </citation>
    <scope>NUCLEOTIDE SEQUENCE [LARGE SCALE GENOMIC DNA]</scope>
    <source>
        <strain evidence="7 8">HHB12029</strain>
    </source>
</reference>
<sequence>MGLIGDIVKGVGDLIGALLGVPPHTTTTSSTPGPTSAPGKPAPTPPAPTTTDPTSPKPTTPASSPSSPAQSPAPGAPQTSSPAGGNGSPAGGSGSSAPAPTSSTVPGDGGPDGVPTSPNSPTDPDSGSSDPAAGTPADGSPASGDESTTPVRGDAASPTANLGGTNPVVLPHTGDDSDNSGSNDDSGSGVPGDTSGNRPPGTSTGGSSGGSTPNSGSGDGGSGSLSPTASASKPALSTGAIVAIAVLSLLALFALLFFCCRRALIARRRRKHRDMQTNMNEKLDLRAGSRDSGWHFRSSDPEMAQMAAAASPRTSTTSSELFYPYNSPRTDEYPVNIPLPPSSSGHGTIVMHNPFRDQDGSPSPPFDLDDPFASLDSFPSPPKSLPPSVKSRLSVATTQTMQTTHTTHTATGRAL</sequence>
<protein>
    <submittedName>
        <fullName evidence="7">Uncharacterized protein</fullName>
    </submittedName>
</protein>
<feature type="compositionally biased region" description="Low complexity" evidence="5">
    <location>
        <begin position="179"/>
        <end position="202"/>
    </location>
</feature>
<organism evidence="7 8">
    <name type="scientific">Exidia glandulosa HHB12029</name>
    <dbReference type="NCBI Taxonomy" id="1314781"/>
    <lineage>
        <taxon>Eukaryota</taxon>
        <taxon>Fungi</taxon>
        <taxon>Dikarya</taxon>
        <taxon>Basidiomycota</taxon>
        <taxon>Agaricomycotina</taxon>
        <taxon>Agaricomycetes</taxon>
        <taxon>Auriculariales</taxon>
        <taxon>Exidiaceae</taxon>
        <taxon>Exidia</taxon>
    </lineage>
</organism>
<feature type="compositionally biased region" description="Low complexity" evidence="5">
    <location>
        <begin position="95"/>
        <end position="106"/>
    </location>
</feature>
<dbReference type="GO" id="GO:0071944">
    <property type="term" value="C:cell periphery"/>
    <property type="evidence" value="ECO:0007669"/>
    <property type="project" value="UniProtKB-ARBA"/>
</dbReference>
<feature type="compositionally biased region" description="Low complexity" evidence="5">
    <location>
        <begin position="22"/>
        <end position="39"/>
    </location>
</feature>
<keyword evidence="8" id="KW-1185">Reference proteome</keyword>
<dbReference type="InterPro" id="IPR051694">
    <property type="entry name" value="Immunoregulatory_rcpt-like"/>
</dbReference>
<comment type="subcellular location">
    <subcellularLocation>
        <location evidence="1">Membrane</location>
        <topology evidence="1">Single-pass membrane protein</topology>
    </subcellularLocation>
</comment>
<keyword evidence="3 6" id="KW-1133">Transmembrane helix</keyword>